<keyword evidence="5" id="KW-0547">Nucleotide-binding</keyword>
<evidence type="ECO:0000256" key="1">
    <source>
        <dbReference type="ARBA" id="ARBA00000085"/>
    </source>
</evidence>
<feature type="compositionally biased region" description="Pro residues" evidence="9">
    <location>
        <begin position="544"/>
        <end position="553"/>
    </location>
</feature>
<keyword evidence="6 11" id="KW-0418">Kinase</keyword>
<dbReference type="InterPro" id="IPR003594">
    <property type="entry name" value="HATPase_dom"/>
</dbReference>
<keyword evidence="12" id="KW-1185">Reference proteome</keyword>
<evidence type="ECO:0000256" key="3">
    <source>
        <dbReference type="ARBA" id="ARBA00022553"/>
    </source>
</evidence>
<sequence length="553" mass="62120">MDFDVQSATMPAQISGLNTLWVIRYLRQHHPDIDLAAMMAEINRGGPFLLHNLQTGALEPVSLQHLADARYWFSNRFMMVFYKAIETRIPEPRPGYTIGRLAHLAHPIRRAAIIAPLIGTQHLLKTIVRESRKFNRTKDTYLLHSSRVRTVIRLVHHEGIQMVDFGMDWHAGVFHAYAVLAGATEIDVQWQKRDAHFKVVDFELHHRYPAFWQRMYRALVFNIPAVRNAITKAEEIQEEHRRTILNQERIIQSRTERIEAMQQQLLARERMMTEGFIAGGMAHEIRNTLGAAQLRLRQVERLTQDVGDENPMGQLLDCFRCAYGLSLDERKVAVQTLRGLYETRRGVRGSLKSIDQAVQRGLNVADRLMDYAMLQQSGIRTICDPGKIVRELVDIYGTTWGRQGIAFQLDIADGVFVPAQPGQIHSVLQNLMLNARDAIHATGRGRGEIRIRVARQGSEALIEVGDDGVGIAQEDCEKVFQPFYSTKPHAGMGLGLSACRKMVVACGGRIAAMGANGQGALLRVVLPIRAAKTENSDTAAPPATNEPPFTPLV</sequence>
<dbReference type="InterPro" id="IPR004358">
    <property type="entry name" value="Sig_transdc_His_kin-like_C"/>
</dbReference>
<dbReference type="GO" id="GO:0005524">
    <property type="term" value="F:ATP binding"/>
    <property type="evidence" value="ECO:0007669"/>
    <property type="project" value="UniProtKB-KW"/>
</dbReference>
<evidence type="ECO:0000256" key="5">
    <source>
        <dbReference type="ARBA" id="ARBA00022741"/>
    </source>
</evidence>
<dbReference type="EC" id="2.7.13.3" evidence="2"/>
<dbReference type="Pfam" id="PF02518">
    <property type="entry name" value="HATPase_c"/>
    <property type="match status" value="1"/>
</dbReference>
<dbReference type="PANTHER" id="PTHR43065">
    <property type="entry name" value="SENSOR HISTIDINE KINASE"/>
    <property type="match status" value="1"/>
</dbReference>
<dbReference type="PANTHER" id="PTHR43065:SF10">
    <property type="entry name" value="PEROXIDE STRESS-ACTIVATED HISTIDINE KINASE MAK3"/>
    <property type="match status" value="1"/>
</dbReference>
<dbReference type="SMART" id="SM00387">
    <property type="entry name" value="HATPase_c"/>
    <property type="match status" value="1"/>
</dbReference>
<accession>A0AA41R3P8</accession>
<organism evidence="11 12">
    <name type="scientific">Desulfatitalea alkaliphila</name>
    <dbReference type="NCBI Taxonomy" id="2929485"/>
    <lineage>
        <taxon>Bacteria</taxon>
        <taxon>Pseudomonadati</taxon>
        <taxon>Thermodesulfobacteriota</taxon>
        <taxon>Desulfobacteria</taxon>
        <taxon>Desulfobacterales</taxon>
        <taxon>Desulfosarcinaceae</taxon>
        <taxon>Desulfatitalea</taxon>
    </lineage>
</organism>
<comment type="catalytic activity">
    <reaction evidence="1">
        <text>ATP + protein L-histidine = ADP + protein N-phospho-L-histidine.</text>
        <dbReference type="EC" id="2.7.13.3"/>
    </reaction>
</comment>
<evidence type="ECO:0000256" key="4">
    <source>
        <dbReference type="ARBA" id="ARBA00022679"/>
    </source>
</evidence>
<evidence type="ECO:0000256" key="6">
    <source>
        <dbReference type="ARBA" id="ARBA00022777"/>
    </source>
</evidence>
<evidence type="ECO:0000313" key="11">
    <source>
        <dbReference type="EMBL" id="MCJ8500216.1"/>
    </source>
</evidence>
<evidence type="ECO:0000256" key="7">
    <source>
        <dbReference type="ARBA" id="ARBA00022840"/>
    </source>
</evidence>
<gene>
    <name evidence="11" type="ORF">MRX98_06490</name>
</gene>
<dbReference type="EMBL" id="JALJRB010000005">
    <property type="protein sequence ID" value="MCJ8500216.1"/>
    <property type="molecule type" value="Genomic_DNA"/>
</dbReference>
<keyword evidence="7" id="KW-0067">ATP-binding</keyword>
<keyword evidence="4" id="KW-0808">Transferase</keyword>
<dbReference type="InterPro" id="IPR005467">
    <property type="entry name" value="His_kinase_dom"/>
</dbReference>
<dbReference type="Gene3D" id="1.10.287.130">
    <property type="match status" value="1"/>
</dbReference>
<dbReference type="GO" id="GO:0004673">
    <property type="term" value="F:protein histidine kinase activity"/>
    <property type="evidence" value="ECO:0007669"/>
    <property type="project" value="UniProtKB-EC"/>
</dbReference>
<evidence type="ECO:0000256" key="2">
    <source>
        <dbReference type="ARBA" id="ARBA00012438"/>
    </source>
</evidence>
<evidence type="ECO:0000256" key="8">
    <source>
        <dbReference type="ARBA" id="ARBA00023012"/>
    </source>
</evidence>
<protein>
    <recommendedName>
        <fullName evidence="2">histidine kinase</fullName>
        <ecNumber evidence="2">2.7.13.3</ecNumber>
    </recommendedName>
</protein>
<dbReference type="Proteomes" id="UP001165427">
    <property type="component" value="Unassembled WGS sequence"/>
</dbReference>
<feature type="domain" description="Histidine kinase" evidence="10">
    <location>
        <begin position="280"/>
        <end position="530"/>
    </location>
</feature>
<feature type="region of interest" description="Disordered" evidence="9">
    <location>
        <begin position="534"/>
        <end position="553"/>
    </location>
</feature>
<reference evidence="11" key="1">
    <citation type="submission" date="2022-04" db="EMBL/GenBank/DDBJ databases">
        <title>Desulfatitalea alkaliphila sp. nov., a novel anaerobic sulfate-reducing bacterium isolated from terrestrial mud volcano, Taman Peninsula, Russia.</title>
        <authorList>
            <person name="Khomyakova M.A."/>
            <person name="Merkel A.Y."/>
            <person name="Slobodkin A.I."/>
        </authorList>
    </citation>
    <scope>NUCLEOTIDE SEQUENCE</scope>
    <source>
        <strain evidence="11">M08but</strain>
    </source>
</reference>
<dbReference type="PROSITE" id="PS50109">
    <property type="entry name" value="HIS_KIN"/>
    <property type="match status" value="1"/>
</dbReference>
<dbReference type="AlphaFoldDB" id="A0AA41R3P8"/>
<dbReference type="GO" id="GO:0000160">
    <property type="term" value="P:phosphorelay signal transduction system"/>
    <property type="evidence" value="ECO:0007669"/>
    <property type="project" value="UniProtKB-KW"/>
</dbReference>
<dbReference type="RefSeq" id="WP_246904080.1">
    <property type="nucleotide sequence ID" value="NZ_JALJRB010000005.1"/>
</dbReference>
<evidence type="ECO:0000259" key="10">
    <source>
        <dbReference type="PROSITE" id="PS50109"/>
    </source>
</evidence>
<dbReference type="InterPro" id="IPR036890">
    <property type="entry name" value="HATPase_C_sf"/>
</dbReference>
<evidence type="ECO:0000313" key="12">
    <source>
        <dbReference type="Proteomes" id="UP001165427"/>
    </source>
</evidence>
<proteinExistence type="predicted"/>
<dbReference type="Gene3D" id="3.30.565.10">
    <property type="entry name" value="Histidine kinase-like ATPase, C-terminal domain"/>
    <property type="match status" value="1"/>
</dbReference>
<dbReference type="SUPFAM" id="SSF55874">
    <property type="entry name" value="ATPase domain of HSP90 chaperone/DNA topoisomerase II/histidine kinase"/>
    <property type="match status" value="1"/>
</dbReference>
<keyword evidence="8" id="KW-0902">Two-component regulatory system</keyword>
<evidence type="ECO:0000256" key="9">
    <source>
        <dbReference type="SAM" id="MobiDB-lite"/>
    </source>
</evidence>
<name>A0AA41R3P8_9BACT</name>
<comment type="caution">
    <text evidence="11">The sequence shown here is derived from an EMBL/GenBank/DDBJ whole genome shotgun (WGS) entry which is preliminary data.</text>
</comment>
<dbReference type="PRINTS" id="PR00344">
    <property type="entry name" value="BCTRLSENSOR"/>
</dbReference>
<keyword evidence="3" id="KW-0597">Phosphoprotein</keyword>